<organism evidence="9">
    <name type="scientific">marine metagenome</name>
    <dbReference type="NCBI Taxonomy" id="408172"/>
    <lineage>
        <taxon>unclassified sequences</taxon>
        <taxon>metagenomes</taxon>
        <taxon>ecological metagenomes</taxon>
    </lineage>
</organism>
<keyword evidence="2" id="KW-1003">Cell membrane</keyword>
<dbReference type="EMBL" id="UINC01060692">
    <property type="protein sequence ID" value="SVB85462.1"/>
    <property type="molecule type" value="Genomic_DNA"/>
</dbReference>
<dbReference type="Pfam" id="PF06808">
    <property type="entry name" value="DctM"/>
    <property type="match status" value="1"/>
</dbReference>
<sequence>IFFSGVSGSTSADAAAVGGIMVPQLTANGYSRARSTAIGSAACGMGILIPPAIVMVVYGVIGNVSVGALFVASITPALLMAVGLMTQIGWQARREGWPAGERASFAEIRNAAIDAVLPLFMIVVILGGIRFGLFTPTEAAAVAVAYALLLAGPVYRALPMQELWNKMIQTAVVSGMVLFVVGAARLMGWVLAVMQVPQALTSSVVGIGGGQAGFMILTILLFLPLGAILEGVPAVVMLTPILLPLARQFGIDPVHYGTVIVATQGISVFLPPVGVSLLVACSVGGAEPAEVARPLMPYLALMLALTVVIAFVPDVVLFLPNLLGY</sequence>
<evidence type="ECO:0000256" key="2">
    <source>
        <dbReference type="ARBA" id="ARBA00022475"/>
    </source>
</evidence>
<proteinExistence type="predicted"/>
<dbReference type="InterPro" id="IPR004681">
    <property type="entry name" value="TRAP_DctM"/>
</dbReference>
<evidence type="ECO:0000313" key="9">
    <source>
        <dbReference type="EMBL" id="SVB85462.1"/>
    </source>
</evidence>
<keyword evidence="3" id="KW-0997">Cell inner membrane</keyword>
<protein>
    <recommendedName>
        <fullName evidence="8">TRAP C4-dicarboxylate transport system permease DctM subunit domain-containing protein</fullName>
    </recommendedName>
</protein>
<dbReference type="NCBIfam" id="TIGR00786">
    <property type="entry name" value="dctM"/>
    <property type="match status" value="1"/>
</dbReference>
<dbReference type="PANTHER" id="PTHR33362">
    <property type="entry name" value="SIALIC ACID TRAP TRANSPORTER PERMEASE PROTEIN SIAT-RELATED"/>
    <property type="match status" value="1"/>
</dbReference>
<evidence type="ECO:0000256" key="1">
    <source>
        <dbReference type="ARBA" id="ARBA00004429"/>
    </source>
</evidence>
<feature type="transmembrane region" description="Helical" evidence="7">
    <location>
        <begin position="111"/>
        <end position="133"/>
    </location>
</feature>
<feature type="transmembrane region" description="Helical" evidence="7">
    <location>
        <begin position="298"/>
        <end position="319"/>
    </location>
</feature>
<evidence type="ECO:0000256" key="7">
    <source>
        <dbReference type="SAM" id="Phobius"/>
    </source>
</evidence>
<dbReference type="GO" id="GO:0005886">
    <property type="term" value="C:plasma membrane"/>
    <property type="evidence" value="ECO:0007669"/>
    <property type="project" value="UniProtKB-SubCell"/>
</dbReference>
<dbReference type="GO" id="GO:0022857">
    <property type="term" value="F:transmembrane transporter activity"/>
    <property type="evidence" value="ECO:0007669"/>
    <property type="project" value="TreeGrafter"/>
</dbReference>
<evidence type="ECO:0000256" key="6">
    <source>
        <dbReference type="ARBA" id="ARBA00023136"/>
    </source>
</evidence>
<evidence type="ECO:0000256" key="3">
    <source>
        <dbReference type="ARBA" id="ARBA00022519"/>
    </source>
</evidence>
<feature type="transmembrane region" description="Helical" evidence="7">
    <location>
        <begin position="259"/>
        <end position="286"/>
    </location>
</feature>
<feature type="transmembrane region" description="Helical" evidence="7">
    <location>
        <begin position="37"/>
        <end position="61"/>
    </location>
</feature>
<feature type="transmembrane region" description="Helical" evidence="7">
    <location>
        <begin position="67"/>
        <end position="90"/>
    </location>
</feature>
<keyword evidence="6 7" id="KW-0472">Membrane</keyword>
<feature type="transmembrane region" description="Helical" evidence="7">
    <location>
        <begin position="212"/>
        <end position="238"/>
    </location>
</feature>
<dbReference type="InterPro" id="IPR010656">
    <property type="entry name" value="DctM"/>
</dbReference>
<accession>A0A382HE81</accession>
<gene>
    <name evidence="9" type="ORF">METZ01_LOCUS238316</name>
</gene>
<reference evidence="9" key="1">
    <citation type="submission" date="2018-05" db="EMBL/GenBank/DDBJ databases">
        <authorList>
            <person name="Lanie J.A."/>
            <person name="Ng W.-L."/>
            <person name="Kazmierczak K.M."/>
            <person name="Andrzejewski T.M."/>
            <person name="Davidsen T.M."/>
            <person name="Wayne K.J."/>
            <person name="Tettelin H."/>
            <person name="Glass J.I."/>
            <person name="Rusch D."/>
            <person name="Podicherti R."/>
            <person name="Tsui H.-C.T."/>
            <person name="Winkler M.E."/>
        </authorList>
    </citation>
    <scope>NUCLEOTIDE SEQUENCE</scope>
</reference>
<comment type="subcellular location">
    <subcellularLocation>
        <location evidence="1">Cell inner membrane</location>
        <topology evidence="1">Multi-pass membrane protein</topology>
    </subcellularLocation>
</comment>
<evidence type="ECO:0000256" key="4">
    <source>
        <dbReference type="ARBA" id="ARBA00022692"/>
    </source>
</evidence>
<feature type="transmembrane region" description="Helical" evidence="7">
    <location>
        <begin position="139"/>
        <end position="158"/>
    </location>
</feature>
<dbReference type="AlphaFoldDB" id="A0A382HE81"/>
<evidence type="ECO:0000256" key="5">
    <source>
        <dbReference type="ARBA" id="ARBA00022989"/>
    </source>
</evidence>
<keyword evidence="5 7" id="KW-1133">Transmembrane helix</keyword>
<feature type="transmembrane region" description="Helical" evidence="7">
    <location>
        <begin position="170"/>
        <end position="192"/>
    </location>
</feature>
<dbReference type="PANTHER" id="PTHR33362:SF2">
    <property type="entry name" value="TRAP TRANSPORTER LARGE PERMEASE PROTEIN"/>
    <property type="match status" value="1"/>
</dbReference>
<feature type="domain" description="TRAP C4-dicarboxylate transport system permease DctM subunit" evidence="8">
    <location>
        <begin position="2"/>
        <end position="314"/>
    </location>
</feature>
<name>A0A382HE81_9ZZZZ</name>
<keyword evidence="4 7" id="KW-0812">Transmembrane</keyword>
<evidence type="ECO:0000259" key="8">
    <source>
        <dbReference type="Pfam" id="PF06808"/>
    </source>
</evidence>
<feature type="non-terminal residue" evidence="9">
    <location>
        <position position="1"/>
    </location>
</feature>